<dbReference type="InterPro" id="IPR011042">
    <property type="entry name" value="6-blade_b-propeller_TolB-like"/>
</dbReference>
<dbReference type="PRINTS" id="PR01023">
    <property type="entry name" value="NAFLGMOTY"/>
</dbReference>
<dbReference type="EMBL" id="SNWP01000015">
    <property type="protein sequence ID" value="TDO23587.1"/>
    <property type="molecule type" value="Genomic_DNA"/>
</dbReference>
<dbReference type="AlphaFoldDB" id="A0A4R6IN73"/>
<evidence type="ECO:0000256" key="3">
    <source>
        <dbReference type="ARBA" id="ARBA00023237"/>
    </source>
</evidence>
<dbReference type="CDD" id="cd07185">
    <property type="entry name" value="OmpA_C-like"/>
    <property type="match status" value="1"/>
</dbReference>
<dbReference type="Proteomes" id="UP000295741">
    <property type="component" value="Unassembled WGS sequence"/>
</dbReference>
<dbReference type="GO" id="GO:0009279">
    <property type="term" value="C:cell outer membrane"/>
    <property type="evidence" value="ECO:0007669"/>
    <property type="project" value="UniProtKB-SubCell"/>
</dbReference>
<keyword evidence="5" id="KW-0732">Signal</keyword>
<dbReference type="InterPro" id="IPR011659">
    <property type="entry name" value="WD40"/>
</dbReference>
<dbReference type="Pfam" id="PF07676">
    <property type="entry name" value="PD40"/>
    <property type="match status" value="1"/>
</dbReference>
<evidence type="ECO:0000259" key="6">
    <source>
        <dbReference type="PROSITE" id="PS51123"/>
    </source>
</evidence>
<evidence type="ECO:0000256" key="4">
    <source>
        <dbReference type="PROSITE-ProRule" id="PRU00473"/>
    </source>
</evidence>
<feature type="signal peptide" evidence="5">
    <location>
        <begin position="1"/>
        <end position="20"/>
    </location>
</feature>
<dbReference type="Gene3D" id="1.25.40.10">
    <property type="entry name" value="Tetratricopeptide repeat domain"/>
    <property type="match status" value="1"/>
</dbReference>
<dbReference type="InterPro" id="IPR019734">
    <property type="entry name" value="TPR_rpt"/>
</dbReference>
<keyword evidence="8" id="KW-1185">Reference proteome</keyword>
<gene>
    <name evidence="7" type="ORF">BC659_3199</name>
</gene>
<dbReference type="InterPro" id="IPR006665">
    <property type="entry name" value="OmpA-like"/>
</dbReference>
<feature type="chain" id="PRO_5020395508" evidence="5">
    <location>
        <begin position="21"/>
        <end position="715"/>
    </location>
</feature>
<dbReference type="SUPFAM" id="SSF69304">
    <property type="entry name" value="Tricorn protease N-terminal domain"/>
    <property type="match status" value="1"/>
</dbReference>
<comment type="caution">
    <text evidence="7">The sequence shown here is derived from an EMBL/GenBank/DDBJ whole genome shotgun (WGS) entry which is preliminary data.</text>
</comment>
<dbReference type="PANTHER" id="PTHR30329">
    <property type="entry name" value="STATOR ELEMENT OF FLAGELLAR MOTOR COMPLEX"/>
    <property type="match status" value="1"/>
</dbReference>
<keyword evidence="2 4" id="KW-0472">Membrane</keyword>
<dbReference type="Gene3D" id="3.30.1330.60">
    <property type="entry name" value="OmpA-like domain"/>
    <property type="match status" value="1"/>
</dbReference>
<evidence type="ECO:0000256" key="1">
    <source>
        <dbReference type="ARBA" id="ARBA00004442"/>
    </source>
</evidence>
<evidence type="ECO:0000313" key="7">
    <source>
        <dbReference type="EMBL" id="TDO23587.1"/>
    </source>
</evidence>
<reference evidence="7 8" key="1">
    <citation type="submission" date="2019-03" db="EMBL/GenBank/DDBJ databases">
        <title>Genomic Encyclopedia of Archaeal and Bacterial Type Strains, Phase II (KMG-II): from individual species to whole genera.</title>
        <authorList>
            <person name="Goeker M."/>
        </authorList>
    </citation>
    <scope>NUCLEOTIDE SEQUENCE [LARGE SCALE GENOMIC DNA]</scope>
    <source>
        <strain evidence="7 8">DSM 28323</strain>
    </source>
</reference>
<protein>
    <submittedName>
        <fullName evidence="7">WD40 repeat protein</fullName>
    </submittedName>
</protein>
<dbReference type="PANTHER" id="PTHR30329:SF21">
    <property type="entry name" value="LIPOPROTEIN YIAD-RELATED"/>
    <property type="match status" value="1"/>
</dbReference>
<proteinExistence type="predicted"/>
<accession>A0A4R6IN73</accession>
<dbReference type="RefSeq" id="WP_162847454.1">
    <property type="nucleotide sequence ID" value="NZ_SNWP01000015.1"/>
</dbReference>
<dbReference type="InterPro" id="IPR036737">
    <property type="entry name" value="OmpA-like_sf"/>
</dbReference>
<sequence>MKKIAFIILLLCITALNVFAQKTGRARSLALRAHKEYLDERYSYAIAFYNASVKYDKPDSLVIHRLAESYYQIKEYDSSYTYYDQLYKRYGNDEKIMHRRAELLTNRKKYEEAILAFEELAKRFPANPVYQHKYIGLQNRSQFFSDSLDYTLGFLKLNTAQSDFSPQLLGRNFVFISNRYYKKVIHKQFGWDALPFSHIYKVPDTTSIIVLDQIPVANEKKLFNTLKINDDNTAATSNDNNSIAAISLSGLYMGDRNDLPMFSEQLDARFNYGPLCFNKAGDKLYFTRNSSRKVNGRFNLEICEAQLVNSQWSNIKLLPFIEPAYDFFHPAITEDGTRLYFCSNRPGGTGGVDIYYVNITDGKVEPAIIHGGKSLNSAGDELFPTIAGNEFFFSSNGMAGLGGLDIFRTIWQKNDWQTPVNMGYPLNSHADDFGLVFNNSRFKGYVTSNRRGNDDIYAFQKQEKIIPVDGVVLNRADMRRLSGVTVYIKPKRDTGRVALPITTTYTGSYRFDLKPNREYELQFYYRDTLEETMAIVTPLQSDPYELKPVIIGKLPVAAPVVTAEPDRDKDGIPDITDKCPDSKGIKPLKGCPESDILKRLAELARNVYFNTAKADLKPESFKPLAEVISIMKEYPDVLLTVEGHTDNQGGAEMNKGLSQRRAATVVRYLTSKGITADRLKAAGYGLERPIATNATPAGRALNRRVEMKAIFRNMD</sequence>
<comment type="subcellular location">
    <subcellularLocation>
        <location evidence="1">Cell outer membrane</location>
    </subcellularLocation>
</comment>
<dbReference type="PROSITE" id="PS51123">
    <property type="entry name" value="OMPA_2"/>
    <property type="match status" value="1"/>
</dbReference>
<dbReference type="Pfam" id="PF00691">
    <property type="entry name" value="OmpA"/>
    <property type="match status" value="1"/>
</dbReference>
<evidence type="ECO:0000313" key="8">
    <source>
        <dbReference type="Proteomes" id="UP000295741"/>
    </source>
</evidence>
<dbReference type="SUPFAM" id="SSF103088">
    <property type="entry name" value="OmpA-like"/>
    <property type="match status" value="1"/>
</dbReference>
<keyword evidence="3" id="KW-0998">Cell outer membrane</keyword>
<dbReference type="PRINTS" id="PR01021">
    <property type="entry name" value="OMPADOMAIN"/>
</dbReference>
<dbReference type="Pfam" id="PF13174">
    <property type="entry name" value="TPR_6"/>
    <property type="match status" value="2"/>
</dbReference>
<dbReference type="InterPro" id="IPR050330">
    <property type="entry name" value="Bact_OuterMem_StrucFunc"/>
</dbReference>
<dbReference type="Gene3D" id="2.120.10.30">
    <property type="entry name" value="TolB, C-terminal domain"/>
    <property type="match status" value="1"/>
</dbReference>
<feature type="domain" description="OmpA-like" evidence="6">
    <location>
        <begin position="596"/>
        <end position="713"/>
    </location>
</feature>
<organism evidence="7 8">
    <name type="scientific">Sediminibacterium goheungense</name>
    <dbReference type="NCBI Taxonomy" id="1086393"/>
    <lineage>
        <taxon>Bacteria</taxon>
        <taxon>Pseudomonadati</taxon>
        <taxon>Bacteroidota</taxon>
        <taxon>Chitinophagia</taxon>
        <taxon>Chitinophagales</taxon>
        <taxon>Chitinophagaceae</taxon>
        <taxon>Sediminibacterium</taxon>
    </lineage>
</organism>
<dbReference type="InterPro" id="IPR006664">
    <property type="entry name" value="OMP_bac"/>
</dbReference>
<dbReference type="SMART" id="SM00028">
    <property type="entry name" value="TPR"/>
    <property type="match status" value="3"/>
</dbReference>
<evidence type="ECO:0000256" key="2">
    <source>
        <dbReference type="ARBA" id="ARBA00023136"/>
    </source>
</evidence>
<evidence type="ECO:0000256" key="5">
    <source>
        <dbReference type="SAM" id="SignalP"/>
    </source>
</evidence>
<name>A0A4R6IN73_9BACT</name>
<dbReference type="InterPro" id="IPR011990">
    <property type="entry name" value="TPR-like_helical_dom_sf"/>
</dbReference>
<dbReference type="SUPFAM" id="SSF48452">
    <property type="entry name" value="TPR-like"/>
    <property type="match status" value="1"/>
</dbReference>